<dbReference type="Gene3D" id="3.20.20.70">
    <property type="entry name" value="Aldolase class I"/>
    <property type="match status" value="1"/>
</dbReference>
<dbReference type="Pfam" id="PF04055">
    <property type="entry name" value="Radical_SAM"/>
    <property type="match status" value="1"/>
</dbReference>
<dbReference type="SFLD" id="SFLDG01383">
    <property type="entry name" value="cyclic_pyranopterin_phosphate"/>
    <property type="match status" value="1"/>
</dbReference>
<dbReference type="InterPro" id="IPR013785">
    <property type="entry name" value="Aldolase_TIM"/>
</dbReference>
<evidence type="ECO:0000259" key="13">
    <source>
        <dbReference type="PROSITE" id="PS51918"/>
    </source>
</evidence>
<evidence type="ECO:0000256" key="4">
    <source>
        <dbReference type="ARBA" id="ARBA00022691"/>
    </source>
</evidence>
<keyword evidence="17" id="KW-1185">Reference proteome</keyword>
<comment type="cofactor">
    <cofactor evidence="1">
        <name>[4Fe-4S] cluster</name>
        <dbReference type="ChEBI" id="CHEBI:49883"/>
    </cofactor>
</comment>
<dbReference type="InterPro" id="IPR040064">
    <property type="entry name" value="MoaA-like"/>
</dbReference>
<dbReference type="SFLD" id="SFLDG01386">
    <property type="entry name" value="main_SPASM_domain-containing"/>
    <property type="match status" value="1"/>
</dbReference>
<dbReference type="InterPro" id="IPR006638">
    <property type="entry name" value="Elp3/MiaA/NifB-like_rSAM"/>
</dbReference>
<accession>A0A0P1LLB0</accession>
<dbReference type="NCBIfam" id="TIGR02666">
    <property type="entry name" value="moaA"/>
    <property type="match status" value="1"/>
</dbReference>
<gene>
    <name evidence="15" type="ORF">JGI4_00738</name>
    <name evidence="14" type="ORF">JGI8_01625</name>
</gene>
<keyword evidence="8" id="KW-0411">Iron-sulfur</keyword>
<dbReference type="GO" id="GO:0046872">
    <property type="term" value="F:metal ion binding"/>
    <property type="evidence" value="ECO:0007669"/>
    <property type="project" value="UniProtKB-KW"/>
</dbReference>
<evidence type="ECO:0000256" key="12">
    <source>
        <dbReference type="ARBA" id="ARBA00048697"/>
    </source>
</evidence>
<evidence type="ECO:0000256" key="10">
    <source>
        <dbReference type="ARBA" id="ARBA00023150"/>
    </source>
</evidence>
<protein>
    <recommendedName>
        <fullName evidence="2">GTP 3',8-cyclase</fullName>
        <ecNumber evidence="2">4.1.99.22</ecNumber>
    </recommendedName>
</protein>
<feature type="domain" description="Radical SAM core" evidence="13">
    <location>
        <begin position="6"/>
        <end position="214"/>
    </location>
</feature>
<name>A0A0P1P3C3_9BACT</name>
<dbReference type="CDD" id="cd01335">
    <property type="entry name" value="Radical_SAM"/>
    <property type="match status" value="1"/>
</dbReference>
<dbReference type="OrthoDB" id="9763993at2"/>
<keyword evidence="11" id="KW-0456">Lyase</keyword>
<evidence type="ECO:0000313" key="15">
    <source>
        <dbReference type="EMBL" id="CUU03273.1"/>
    </source>
</evidence>
<keyword evidence="5" id="KW-0479">Metal-binding</keyword>
<dbReference type="RefSeq" id="WP_075426311.1">
    <property type="nucleotide sequence ID" value="NZ_CZVI01000026.1"/>
</dbReference>
<keyword evidence="10" id="KW-0501">Molybdenum cofactor biosynthesis</keyword>
<reference evidence="14 17" key="1">
    <citation type="submission" date="2015-11" db="EMBL/GenBank/DDBJ databases">
        <authorList>
            <person name="Varghese N."/>
        </authorList>
    </citation>
    <scope>NUCLEOTIDE SEQUENCE [LARGE SCALE GENOMIC DNA]</scope>
    <source>
        <strain evidence="14 17">JGI-8</strain>
    </source>
</reference>
<evidence type="ECO:0000313" key="17">
    <source>
        <dbReference type="Proteomes" id="UP000182200"/>
    </source>
</evidence>
<accession>A0A0P1LT64</accession>
<evidence type="ECO:0000256" key="2">
    <source>
        <dbReference type="ARBA" id="ARBA00012167"/>
    </source>
</evidence>
<organism evidence="15 16">
    <name type="scientific">Candidatus Kryptonium thompsonii</name>
    <dbReference type="NCBI Taxonomy" id="1633631"/>
    <lineage>
        <taxon>Bacteria</taxon>
        <taxon>Pseudomonadati</taxon>
        <taxon>Candidatus Kryptoniota</taxon>
        <taxon>Candidatus Kryptonium</taxon>
    </lineage>
</organism>
<accession>A0A0P1L7L5</accession>
<dbReference type="GO" id="GO:0051539">
    <property type="term" value="F:4 iron, 4 sulfur cluster binding"/>
    <property type="evidence" value="ECO:0007669"/>
    <property type="project" value="UniProtKB-KW"/>
</dbReference>
<dbReference type="Pfam" id="PF06463">
    <property type="entry name" value="Mob_synth_C"/>
    <property type="match status" value="1"/>
</dbReference>
<dbReference type="GO" id="GO:0061798">
    <property type="term" value="F:GTP 3',8'-cyclase activity"/>
    <property type="evidence" value="ECO:0007669"/>
    <property type="project" value="UniProtKB-EC"/>
</dbReference>
<accession>A0A0P1P3Q5</accession>
<dbReference type="PROSITE" id="PS01305">
    <property type="entry name" value="MOAA_NIFB_PQQE"/>
    <property type="match status" value="1"/>
</dbReference>
<evidence type="ECO:0000256" key="1">
    <source>
        <dbReference type="ARBA" id="ARBA00001966"/>
    </source>
</evidence>
<dbReference type="AlphaFoldDB" id="A0A0P1P3C3"/>
<dbReference type="EMBL" id="CZVI01000026">
    <property type="protein sequence ID" value="CUS92049.1"/>
    <property type="molecule type" value="Genomic_DNA"/>
</dbReference>
<comment type="catalytic activity">
    <reaction evidence="12">
        <text>GTP + AH2 + S-adenosyl-L-methionine = (8S)-3',8-cyclo-7,8-dihydroguanosine 5'-triphosphate + 5'-deoxyadenosine + L-methionine + A + H(+)</text>
        <dbReference type="Rhea" id="RHEA:49576"/>
        <dbReference type="ChEBI" id="CHEBI:13193"/>
        <dbReference type="ChEBI" id="CHEBI:15378"/>
        <dbReference type="ChEBI" id="CHEBI:17319"/>
        <dbReference type="ChEBI" id="CHEBI:17499"/>
        <dbReference type="ChEBI" id="CHEBI:37565"/>
        <dbReference type="ChEBI" id="CHEBI:57844"/>
        <dbReference type="ChEBI" id="CHEBI:59789"/>
        <dbReference type="ChEBI" id="CHEBI:131766"/>
        <dbReference type="EC" id="4.1.99.22"/>
    </reaction>
</comment>
<evidence type="ECO:0000313" key="16">
    <source>
        <dbReference type="Proteomes" id="UP000182011"/>
    </source>
</evidence>
<dbReference type="InterPro" id="IPR000385">
    <property type="entry name" value="MoaA_NifB_PqqE_Fe-S-bd_CS"/>
</dbReference>
<accession>A0A0P1NUU3</accession>
<dbReference type="Proteomes" id="UP000182200">
    <property type="component" value="Unassembled WGS sequence"/>
</dbReference>
<evidence type="ECO:0000256" key="7">
    <source>
        <dbReference type="ARBA" id="ARBA00023004"/>
    </source>
</evidence>
<dbReference type="InterPro" id="IPR058240">
    <property type="entry name" value="rSAM_sf"/>
</dbReference>
<dbReference type="STRING" id="1633631.GCA_001442925_00738"/>
<keyword evidence="7" id="KW-0408">Iron</keyword>
<accession>A0A0P1LFB8</accession>
<evidence type="ECO:0000256" key="8">
    <source>
        <dbReference type="ARBA" id="ARBA00023014"/>
    </source>
</evidence>
<evidence type="ECO:0000313" key="14">
    <source>
        <dbReference type="EMBL" id="CUS92049.1"/>
    </source>
</evidence>
<accession>A0A0P1M4U5</accession>
<evidence type="ECO:0000256" key="11">
    <source>
        <dbReference type="ARBA" id="ARBA00023239"/>
    </source>
</evidence>
<dbReference type="Proteomes" id="UP000182011">
    <property type="component" value="Unassembled WGS sequence"/>
</dbReference>
<keyword evidence="4" id="KW-0949">S-adenosyl-L-methionine</keyword>
<proteinExistence type="predicted"/>
<dbReference type="SFLD" id="SFLDS00029">
    <property type="entry name" value="Radical_SAM"/>
    <property type="match status" value="1"/>
</dbReference>
<dbReference type="PROSITE" id="PS51918">
    <property type="entry name" value="RADICAL_SAM"/>
    <property type="match status" value="1"/>
</dbReference>
<dbReference type="InterPro" id="IPR013483">
    <property type="entry name" value="MoaA"/>
</dbReference>
<dbReference type="SMART" id="SM00729">
    <property type="entry name" value="Elp3"/>
    <property type="match status" value="1"/>
</dbReference>
<dbReference type="GO" id="GO:0005525">
    <property type="term" value="F:GTP binding"/>
    <property type="evidence" value="ECO:0007669"/>
    <property type="project" value="UniProtKB-KW"/>
</dbReference>
<evidence type="ECO:0000256" key="6">
    <source>
        <dbReference type="ARBA" id="ARBA00022741"/>
    </source>
</evidence>
<keyword evidence="6" id="KW-0547">Nucleotide-binding</keyword>
<evidence type="ECO:0000256" key="9">
    <source>
        <dbReference type="ARBA" id="ARBA00023134"/>
    </source>
</evidence>
<dbReference type="GO" id="GO:0061799">
    <property type="term" value="F:cyclic pyranopterin monophosphate synthase activity"/>
    <property type="evidence" value="ECO:0007669"/>
    <property type="project" value="TreeGrafter"/>
</dbReference>
<dbReference type="InterPro" id="IPR007197">
    <property type="entry name" value="rSAM"/>
</dbReference>
<evidence type="ECO:0000256" key="3">
    <source>
        <dbReference type="ARBA" id="ARBA00022485"/>
    </source>
</evidence>
<dbReference type="EC" id="4.1.99.22" evidence="2"/>
<dbReference type="UniPathway" id="UPA00344"/>
<accession>A0A0P1L6X1</accession>
<accession>A0A0P1P3C3</accession>
<keyword evidence="3" id="KW-0004">4Fe-4S</keyword>
<dbReference type="SUPFAM" id="SSF102114">
    <property type="entry name" value="Radical SAM enzymes"/>
    <property type="match status" value="1"/>
</dbReference>
<dbReference type="InterPro" id="IPR050105">
    <property type="entry name" value="MoCo_biosynth_MoaA/MoaC"/>
</dbReference>
<dbReference type="SFLD" id="SFLDG01067">
    <property type="entry name" value="SPASM/twitch_domain_containing"/>
    <property type="match status" value="1"/>
</dbReference>
<accession>A0A0S4MWT4</accession>
<accession>A0A0P1MAF8</accession>
<dbReference type="GO" id="GO:0006777">
    <property type="term" value="P:Mo-molybdopterin cofactor biosynthetic process"/>
    <property type="evidence" value="ECO:0007669"/>
    <property type="project" value="UniProtKB-KW"/>
</dbReference>
<dbReference type="EMBL" id="FAOP01000003">
    <property type="protein sequence ID" value="CUU03273.1"/>
    <property type="molecule type" value="Genomic_DNA"/>
</dbReference>
<dbReference type="InterPro" id="IPR010505">
    <property type="entry name" value="MoaA_twitch"/>
</dbReference>
<keyword evidence="9" id="KW-0342">GTP-binding</keyword>
<dbReference type="PANTHER" id="PTHR22960:SF0">
    <property type="entry name" value="MOLYBDENUM COFACTOR BIOSYNTHESIS PROTEIN 1"/>
    <property type="match status" value="1"/>
</dbReference>
<evidence type="ECO:0000256" key="5">
    <source>
        <dbReference type="ARBA" id="ARBA00022723"/>
    </source>
</evidence>
<sequence>MKLCDLYGRQINYLRISLTDRCNFNCIYCRSNGVEFLKREDILTLEEIEFLASFFHEKFGIEKVRLTGGEPFMRRGIERVIKNLAEKNLKVKITTNGFFLSKFSKFLSEYEVGVNVSLDTLDPKKFKKISGLDGFSEVMEGIDKAINDCVKLKINSVILRGVNDDEILDLVDFAWARNVEIRFIEFMPFTEVWNAYFISEDEIKAKIQEKFKIEFLEFKGTASIYTSDNGCRIGFISTVTKPFCNLCSRLRLTADGRLVLCIFDKISYPIKEFLRPYVRENELFEFVLETVRKKPKGFVEFAGEKAKFEMIKLGG</sequence>
<reference evidence="15 16" key="2">
    <citation type="submission" date="2015-11" db="EMBL/GenBank/DDBJ databases">
        <authorList>
            <person name="Zhang Y."/>
            <person name="Guo Z."/>
        </authorList>
    </citation>
    <scope>NUCLEOTIDE SEQUENCE [LARGE SCALE GENOMIC DNA]</scope>
    <source>
        <strain evidence="15">JGI-4</strain>
    </source>
</reference>
<dbReference type="PANTHER" id="PTHR22960">
    <property type="entry name" value="MOLYBDOPTERIN COFACTOR SYNTHESIS PROTEIN A"/>
    <property type="match status" value="1"/>
</dbReference>